<evidence type="ECO:0000256" key="8">
    <source>
        <dbReference type="PROSITE-ProRule" id="PRU01211"/>
    </source>
</evidence>
<evidence type="ECO:0000256" key="9">
    <source>
        <dbReference type="RuleBase" id="RU361183"/>
    </source>
</evidence>
<comment type="cofactor">
    <cofactor evidence="8 9">
        <name>Zn(2+)</name>
        <dbReference type="ChEBI" id="CHEBI:29105"/>
    </cofactor>
    <text evidence="8 9">Binds 1 zinc ion per subunit.</text>
</comment>
<feature type="binding site" evidence="8">
    <location>
        <position position="191"/>
    </location>
    <ligand>
        <name>Zn(2+)</name>
        <dbReference type="ChEBI" id="CHEBI:29105"/>
        <note>catalytic</note>
    </ligand>
</feature>
<comment type="function">
    <text evidence="1">Metalloprotease.</text>
</comment>
<dbReference type="EC" id="3.4.24.-" evidence="9"/>
<comment type="caution">
    <text evidence="7">Lacks conserved residue(s) required for the propagation of feature annotation.</text>
</comment>
<feature type="disulfide bond" evidence="7">
    <location>
        <begin position="349"/>
        <end position="383"/>
    </location>
</feature>
<evidence type="ECO:0000256" key="1">
    <source>
        <dbReference type="ARBA" id="ARBA00002657"/>
    </source>
</evidence>
<keyword evidence="4 8" id="KW-0378">Hydrolase</keyword>
<dbReference type="Pfam" id="PF01400">
    <property type="entry name" value="Astacin"/>
    <property type="match status" value="1"/>
</dbReference>
<keyword evidence="9" id="KW-0732">Signal</keyword>
<evidence type="ECO:0000256" key="6">
    <source>
        <dbReference type="ARBA" id="ARBA00023049"/>
    </source>
</evidence>
<dbReference type="PROSITE" id="PS51864">
    <property type="entry name" value="ASTACIN"/>
    <property type="match status" value="1"/>
</dbReference>
<evidence type="ECO:0000313" key="13">
    <source>
        <dbReference type="RefSeq" id="XP_005098486.1"/>
    </source>
</evidence>
<dbReference type="PANTHER" id="PTHR10127:SF780">
    <property type="entry name" value="METALLOENDOPEPTIDASE"/>
    <property type="match status" value="1"/>
</dbReference>
<dbReference type="Gene3D" id="3.40.390.10">
    <property type="entry name" value="Collagenase (Catalytic Domain)"/>
    <property type="match status" value="1"/>
</dbReference>
<dbReference type="SMART" id="SM00254">
    <property type="entry name" value="ShKT"/>
    <property type="match status" value="2"/>
</dbReference>
<feature type="binding site" evidence="8">
    <location>
        <position position="181"/>
    </location>
    <ligand>
        <name>Zn(2+)</name>
        <dbReference type="ChEBI" id="CHEBI:29105"/>
        <note>catalytic</note>
    </ligand>
</feature>
<dbReference type="RefSeq" id="XP_005098486.1">
    <property type="nucleotide sequence ID" value="XM_005098429.3"/>
</dbReference>
<evidence type="ECO:0000259" key="10">
    <source>
        <dbReference type="PROSITE" id="PS51670"/>
    </source>
</evidence>
<dbReference type="SMART" id="SM00235">
    <property type="entry name" value="ZnMc"/>
    <property type="match status" value="1"/>
</dbReference>
<evidence type="ECO:0000259" key="11">
    <source>
        <dbReference type="PROSITE" id="PS51864"/>
    </source>
</evidence>
<evidence type="ECO:0000256" key="4">
    <source>
        <dbReference type="ARBA" id="ARBA00022801"/>
    </source>
</evidence>
<dbReference type="InterPro" id="IPR006026">
    <property type="entry name" value="Peptidase_Metallo"/>
</dbReference>
<feature type="domain" description="ShKT" evidence="10">
    <location>
        <begin position="349"/>
        <end position="383"/>
    </location>
</feature>
<keyword evidence="12" id="KW-1185">Reference proteome</keyword>
<name>A0ABM0JPH0_APLCA</name>
<proteinExistence type="predicted"/>
<dbReference type="PANTHER" id="PTHR10127">
    <property type="entry name" value="DISCOIDIN, CUB, EGF, LAMININ , AND ZINC METALLOPROTEASE DOMAIN CONTAINING"/>
    <property type="match status" value="1"/>
</dbReference>
<protein>
    <recommendedName>
        <fullName evidence="9">Metalloendopeptidase</fullName>
        <ecNumber evidence="9">3.4.24.-</ecNumber>
    </recommendedName>
</protein>
<dbReference type="InterPro" id="IPR001506">
    <property type="entry name" value="Peptidase_M12A"/>
</dbReference>
<evidence type="ECO:0000313" key="12">
    <source>
        <dbReference type="Proteomes" id="UP000694888"/>
    </source>
</evidence>
<evidence type="ECO:0000256" key="7">
    <source>
        <dbReference type="PROSITE-ProRule" id="PRU01005"/>
    </source>
</evidence>
<keyword evidence="5 8" id="KW-0862">Zinc</keyword>
<dbReference type="InterPro" id="IPR024079">
    <property type="entry name" value="MetalloPept_cat_dom_sf"/>
</dbReference>
<dbReference type="CDD" id="cd04280">
    <property type="entry name" value="ZnMc_astacin_like"/>
    <property type="match status" value="1"/>
</dbReference>
<feature type="binding site" evidence="8">
    <location>
        <position position="185"/>
    </location>
    <ligand>
        <name>Zn(2+)</name>
        <dbReference type="ChEBI" id="CHEBI:29105"/>
        <note>catalytic</note>
    </ligand>
</feature>
<reference evidence="13" key="1">
    <citation type="submission" date="2025-08" db="UniProtKB">
        <authorList>
            <consortium name="RefSeq"/>
        </authorList>
    </citation>
    <scope>IDENTIFICATION</scope>
</reference>
<feature type="domain" description="Peptidase M12A" evidence="11">
    <location>
        <begin position="94"/>
        <end position="280"/>
    </location>
</feature>
<keyword evidence="6 8" id="KW-0482">Metalloprotease</keyword>
<keyword evidence="2 8" id="KW-0645">Protease</keyword>
<keyword evidence="3 8" id="KW-0479">Metal-binding</keyword>
<organism evidence="12 13">
    <name type="scientific">Aplysia californica</name>
    <name type="common">California sea hare</name>
    <dbReference type="NCBI Taxonomy" id="6500"/>
    <lineage>
        <taxon>Eukaryota</taxon>
        <taxon>Metazoa</taxon>
        <taxon>Spiralia</taxon>
        <taxon>Lophotrochozoa</taxon>
        <taxon>Mollusca</taxon>
        <taxon>Gastropoda</taxon>
        <taxon>Heterobranchia</taxon>
        <taxon>Euthyneura</taxon>
        <taxon>Tectipleura</taxon>
        <taxon>Aplysiida</taxon>
        <taxon>Aplysioidea</taxon>
        <taxon>Aplysiidae</taxon>
        <taxon>Aplysia</taxon>
    </lineage>
</organism>
<dbReference type="GO" id="GO:0008237">
    <property type="term" value="F:metallopeptidase activity"/>
    <property type="evidence" value="ECO:0007669"/>
    <property type="project" value="UniProtKB-KW"/>
</dbReference>
<dbReference type="InterPro" id="IPR003582">
    <property type="entry name" value="ShKT_dom"/>
</dbReference>
<feature type="signal peptide" evidence="9">
    <location>
        <begin position="1"/>
        <end position="25"/>
    </location>
</feature>
<evidence type="ECO:0000256" key="5">
    <source>
        <dbReference type="ARBA" id="ARBA00022833"/>
    </source>
</evidence>
<dbReference type="PRINTS" id="PR00480">
    <property type="entry name" value="ASTACIN"/>
</dbReference>
<feature type="chain" id="PRO_5045006962" description="Metalloendopeptidase" evidence="9">
    <location>
        <begin position="26"/>
        <end position="475"/>
    </location>
</feature>
<dbReference type="InterPro" id="IPR034035">
    <property type="entry name" value="Astacin-like_dom"/>
</dbReference>
<accession>A0ABM0JPH0</accession>
<dbReference type="Gene3D" id="1.10.10.1940">
    <property type="match status" value="2"/>
</dbReference>
<evidence type="ECO:0000256" key="3">
    <source>
        <dbReference type="ARBA" id="ARBA00022723"/>
    </source>
</evidence>
<dbReference type="GeneID" id="101858027"/>
<evidence type="ECO:0000256" key="2">
    <source>
        <dbReference type="ARBA" id="ARBA00022670"/>
    </source>
</evidence>
<sequence>MNRHRWAFGFYGVLATFAFLKSGEAMTSDKQIVNSATHPSTFNFFHLMPGGDVELTVEYDVLLSLEEYRVLHGSGADSTGRLNKRKAARPMHPRGLFLRWKKCVVYYEIDPSLDAGTERIIREAMDEWEKYTCLVFKMNTSITHRIQFKDGDGCKSKIGMQKKPQPLLLARGCRTKGIIAHEIGHAIGFFHEHMRPDRDEFIHVNFDVIKDRFKPDFKKYSTNYIETHGTPYDYTSLMHYGNVIPGSILTLDPKFQDRIGQREGLSFQDIALANKMYNCSKMFCKDPDQCPKGGFKLSLSLKGKMKCQCWCDSGDLKDPLVLCSERTKVPPSPRPVIPSKPPPTVSKPCFDLRQDCAYLKEEGKCMSSMELMMDYCAKTCKFCGKGEGMCMDHEKSCPLAASAGLCIDPGFKHYIRVMCPGSCGLCEKPPNPCHIQQEMMGSDFALASRNRAGRAGYMPRVLALSMGLLGLALLL</sequence>
<dbReference type="SUPFAM" id="SSF55486">
    <property type="entry name" value="Metalloproteases ('zincins'), catalytic domain"/>
    <property type="match status" value="1"/>
</dbReference>
<dbReference type="PROSITE" id="PS51670">
    <property type="entry name" value="SHKT"/>
    <property type="match status" value="1"/>
</dbReference>
<feature type="active site" evidence="8">
    <location>
        <position position="182"/>
    </location>
</feature>
<keyword evidence="7" id="KW-1015">Disulfide bond</keyword>
<dbReference type="Proteomes" id="UP000694888">
    <property type="component" value="Unplaced"/>
</dbReference>
<gene>
    <name evidence="13" type="primary">LOC101858027</name>
</gene>
<dbReference type="Pfam" id="PF01549">
    <property type="entry name" value="ShK"/>
    <property type="match status" value="2"/>
</dbReference>